<sequence>MALLLGATGIAIDRAHTASLISAEQEQLRLQFFGLLGAIEWQDNTVDMGDRLKDPRLWQFRSGLYAQITRRDGTPLWQSVSSETISLPLSNDIPLSGQELFSETRVDNAPFFIFQYHALWETENARDIPLLFTLYSSQTPMLNERKKFQHQLSLWLGLVLSISLIVTALILYWGLRPLRKLAIDLKRLEQGVTEKLGPNYPRELKGITRNLNQLLDKEQKQRERYRNTLANLAHSLKTPLAILKGKGFNDTMTTEQIGRMENIINYQLKRAVSSGNQNLNGRILLQPLVQRLCNTLKKVHRDKSINFQLSLDPEQLLAIDEQDAMELFGNLLDNASKACKQHITISSEVHQSQTIIYINDDGPGIPQELRENLLQRGIRGDQYGQGQGLGLAIARDIVESYQGKIRFTDSPLHGVCAEITLPN</sequence>
<gene>
    <name evidence="18" type="primary">phoQ_1</name>
    <name evidence="17" type="synonym">phoQ</name>
    <name evidence="19" type="synonym">phoQ_2</name>
    <name evidence="17" type="ORF">IHBHHGIJ_01355</name>
    <name evidence="18" type="ORF">KFEGEMFD_03095</name>
    <name evidence="19" type="ORF">KFEGEMFD_03654</name>
</gene>
<dbReference type="EMBL" id="CACSIK010000001">
    <property type="protein sequence ID" value="CAA0087598.1"/>
    <property type="molecule type" value="Genomic_DNA"/>
</dbReference>
<evidence type="ECO:0000256" key="10">
    <source>
        <dbReference type="ARBA" id="ARBA00022989"/>
    </source>
</evidence>
<dbReference type="SUPFAM" id="SSF55874">
    <property type="entry name" value="ATPase domain of HSP90 chaperone/DNA topoisomerase II/histidine kinase"/>
    <property type="match status" value="1"/>
</dbReference>
<organism evidence="18 21">
    <name type="scientific">Zhongshania aliphaticivorans</name>
    <dbReference type="NCBI Taxonomy" id="1470434"/>
    <lineage>
        <taxon>Bacteria</taxon>
        <taxon>Pseudomonadati</taxon>
        <taxon>Pseudomonadota</taxon>
        <taxon>Gammaproteobacteria</taxon>
        <taxon>Cellvibrionales</taxon>
        <taxon>Spongiibacteraceae</taxon>
        <taxon>Zhongshania</taxon>
    </lineage>
</organism>
<evidence type="ECO:0000313" key="17">
    <source>
        <dbReference type="EMBL" id="CAA0087598.1"/>
    </source>
</evidence>
<dbReference type="GO" id="GO:0005886">
    <property type="term" value="C:plasma membrane"/>
    <property type="evidence" value="ECO:0007669"/>
    <property type="project" value="TreeGrafter"/>
</dbReference>
<evidence type="ECO:0000259" key="16">
    <source>
        <dbReference type="PROSITE" id="PS50885"/>
    </source>
</evidence>
<dbReference type="InterPro" id="IPR005467">
    <property type="entry name" value="His_kinase_dom"/>
</dbReference>
<dbReference type="Gene3D" id="3.30.565.10">
    <property type="entry name" value="Histidine kinase-like ATPase, C-terminal domain"/>
    <property type="match status" value="1"/>
</dbReference>
<feature type="domain" description="Histidine kinase" evidence="15">
    <location>
        <begin position="231"/>
        <end position="423"/>
    </location>
</feature>
<dbReference type="EC" id="2.7.13.3" evidence="3"/>
<keyword evidence="13" id="KW-0175">Coiled coil</keyword>
<evidence type="ECO:0000256" key="1">
    <source>
        <dbReference type="ARBA" id="ARBA00000085"/>
    </source>
</evidence>
<evidence type="ECO:0000256" key="5">
    <source>
        <dbReference type="ARBA" id="ARBA00022679"/>
    </source>
</evidence>
<keyword evidence="10 14" id="KW-1133">Transmembrane helix</keyword>
<dbReference type="PANTHER" id="PTHR45436:SF4">
    <property type="entry name" value="SENSOR PROTEIN PHOQ"/>
    <property type="match status" value="1"/>
</dbReference>
<evidence type="ECO:0000256" key="11">
    <source>
        <dbReference type="ARBA" id="ARBA00023012"/>
    </source>
</evidence>
<dbReference type="SMART" id="SM00387">
    <property type="entry name" value="HATPase_c"/>
    <property type="match status" value="1"/>
</dbReference>
<dbReference type="SUPFAM" id="SSF47384">
    <property type="entry name" value="Homodimeric domain of signal transducing histidine kinase"/>
    <property type="match status" value="1"/>
</dbReference>
<evidence type="ECO:0000256" key="13">
    <source>
        <dbReference type="SAM" id="Coils"/>
    </source>
</evidence>
<dbReference type="InterPro" id="IPR036890">
    <property type="entry name" value="HATPase_C_sf"/>
</dbReference>
<feature type="transmembrane region" description="Helical" evidence="14">
    <location>
        <begin position="152"/>
        <end position="175"/>
    </location>
</feature>
<evidence type="ECO:0000256" key="4">
    <source>
        <dbReference type="ARBA" id="ARBA00022553"/>
    </source>
</evidence>
<dbReference type="CDD" id="cd16954">
    <property type="entry name" value="HATPase_PhoQ-like"/>
    <property type="match status" value="1"/>
</dbReference>
<dbReference type="PROSITE" id="PS50885">
    <property type="entry name" value="HAMP"/>
    <property type="match status" value="1"/>
</dbReference>
<dbReference type="GO" id="GO:0005524">
    <property type="term" value="F:ATP binding"/>
    <property type="evidence" value="ECO:0007669"/>
    <property type="project" value="UniProtKB-KW"/>
</dbReference>
<keyword evidence="6 14" id="KW-0812">Transmembrane</keyword>
<dbReference type="Proteomes" id="UP000439591">
    <property type="component" value="Unassembled WGS sequence"/>
</dbReference>
<dbReference type="PROSITE" id="PS50109">
    <property type="entry name" value="HIS_KIN"/>
    <property type="match status" value="1"/>
</dbReference>
<dbReference type="InterPro" id="IPR003594">
    <property type="entry name" value="HATPase_dom"/>
</dbReference>
<evidence type="ECO:0000259" key="15">
    <source>
        <dbReference type="PROSITE" id="PS50109"/>
    </source>
</evidence>
<comment type="subcellular location">
    <subcellularLocation>
        <location evidence="2">Membrane</location>
    </subcellularLocation>
</comment>
<accession>A0A5S9QD16</accession>
<dbReference type="InterPro" id="IPR050428">
    <property type="entry name" value="TCS_sensor_his_kinase"/>
</dbReference>
<dbReference type="EMBL" id="CACSIM010000005">
    <property type="protein sequence ID" value="CAA0115176.1"/>
    <property type="molecule type" value="Genomic_DNA"/>
</dbReference>
<dbReference type="InterPro" id="IPR058619">
    <property type="entry name" value="PhoQ/CarS-like_HATPase"/>
</dbReference>
<name>A0A5S9QD16_9GAMM</name>
<evidence type="ECO:0000256" key="6">
    <source>
        <dbReference type="ARBA" id="ARBA00022692"/>
    </source>
</evidence>
<keyword evidence="12 14" id="KW-0472">Membrane</keyword>
<dbReference type="InterPro" id="IPR036097">
    <property type="entry name" value="HisK_dim/P_sf"/>
</dbReference>
<dbReference type="Pfam" id="PF02518">
    <property type="entry name" value="HATPase_c"/>
    <property type="match status" value="1"/>
</dbReference>
<evidence type="ECO:0000313" key="20">
    <source>
        <dbReference type="Proteomes" id="UP000435877"/>
    </source>
</evidence>
<comment type="catalytic activity">
    <reaction evidence="1">
        <text>ATP + protein L-histidine = ADP + protein N-phospho-L-histidine.</text>
        <dbReference type="EC" id="2.7.13.3"/>
    </reaction>
</comment>
<keyword evidence="11" id="KW-0902">Two-component regulatory system</keyword>
<dbReference type="OrthoDB" id="9809567at2"/>
<dbReference type="Proteomes" id="UP000435877">
    <property type="component" value="Unassembled WGS sequence"/>
</dbReference>
<dbReference type="AlphaFoldDB" id="A0A5S9QD16"/>
<dbReference type="PRINTS" id="PR00344">
    <property type="entry name" value="BCTRLSENSOR"/>
</dbReference>
<protein>
    <recommendedName>
        <fullName evidence="3">histidine kinase</fullName>
        <ecNumber evidence="3">2.7.13.3</ecNumber>
    </recommendedName>
</protein>
<evidence type="ECO:0000313" key="21">
    <source>
        <dbReference type="Proteomes" id="UP000439591"/>
    </source>
</evidence>
<evidence type="ECO:0000256" key="12">
    <source>
        <dbReference type="ARBA" id="ARBA00023136"/>
    </source>
</evidence>
<keyword evidence="7" id="KW-0547">Nucleotide-binding</keyword>
<evidence type="ECO:0000256" key="8">
    <source>
        <dbReference type="ARBA" id="ARBA00022777"/>
    </source>
</evidence>
<proteinExistence type="predicted"/>
<dbReference type="InterPro" id="IPR003660">
    <property type="entry name" value="HAMP_dom"/>
</dbReference>
<evidence type="ECO:0000313" key="19">
    <source>
        <dbReference type="EMBL" id="CAA0120033.1"/>
    </source>
</evidence>
<keyword evidence="20" id="KW-1185">Reference proteome</keyword>
<evidence type="ECO:0000256" key="9">
    <source>
        <dbReference type="ARBA" id="ARBA00022840"/>
    </source>
</evidence>
<evidence type="ECO:0000256" key="2">
    <source>
        <dbReference type="ARBA" id="ARBA00004370"/>
    </source>
</evidence>
<reference evidence="20 21" key="1">
    <citation type="submission" date="2019-11" db="EMBL/GenBank/DDBJ databases">
        <authorList>
            <person name="Holert J."/>
        </authorList>
    </citation>
    <scope>NUCLEOTIDE SEQUENCE [LARGE SCALE GENOMIC DNA]</scope>
    <source>
        <strain evidence="18">BC3_2A</strain>
        <strain evidence="17">SB11_1A</strain>
    </source>
</reference>
<feature type="coiled-coil region" evidence="13">
    <location>
        <begin position="204"/>
        <end position="235"/>
    </location>
</feature>
<keyword evidence="5 18" id="KW-0808">Transferase</keyword>
<evidence type="ECO:0000256" key="7">
    <source>
        <dbReference type="ARBA" id="ARBA00022741"/>
    </source>
</evidence>
<evidence type="ECO:0000256" key="3">
    <source>
        <dbReference type="ARBA" id="ARBA00012438"/>
    </source>
</evidence>
<dbReference type="InterPro" id="IPR004358">
    <property type="entry name" value="Sig_transdc_His_kin-like_C"/>
</dbReference>
<feature type="domain" description="HAMP" evidence="16">
    <location>
        <begin position="172"/>
        <end position="223"/>
    </location>
</feature>
<keyword evidence="9" id="KW-0067">ATP-binding</keyword>
<dbReference type="Gene3D" id="1.10.287.130">
    <property type="match status" value="1"/>
</dbReference>
<dbReference type="RefSeq" id="WP_159267958.1">
    <property type="nucleotide sequence ID" value="NZ_CACSIK010000001.1"/>
</dbReference>
<dbReference type="EMBL" id="CACSIM010000007">
    <property type="protein sequence ID" value="CAA0120033.1"/>
    <property type="molecule type" value="Genomic_DNA"/>
</dbReference>
<evidence type="ECO:0000256" key="14">
    <source>
        <dbReference type="SAM" id="Phobius"/>
    </source>
</evidence>
<dbReference type="GO" id="GO:0000155">
    <property type="term" value="F:phosphorelay sensor kinase activity"/>
    <property type="evidence" value="ECO:0007669"/>
    <property type="project" value="InterPro"/>
</dbReference>
<dbReference type="PANTHER" id="PTHR45436">
    <property type="entry name" value="SENSOR HISTIDINE KINASE YKOH"/>
    <property type="match status" value="1"/>
</dbReference>
<evidence type="ECO:0000313" key="18">
    <source>
        <dbReference type="EMBL" id="CAA0115176.1"/>
    </source>
</evidence>
<keyword evidence="4" id="KW-0597">Phosphoprotein</keyword>
<keyword evidence="8 18" id="KW-0418">Kinase</keyword>